<dbReference type="PANTHER" id="PTHR41523">
    <property type="entry name" value="TWO-COMPONENT SYSTEM SENSOR PROTEIN"/>
    <property type="match status" value="1"/>
</dbReference>
<evidence type="ECO:0000256" key="7">
    <source>
        <dbReference type="ARBA" id="ARBA00022679"/>
    </source>
</evidence>
<name>A0AAN1BM36_RHIET</name>
<dbReference type="GO" id="GO:0004673">
    <property type="term" value="F:protein histidine kinase activity"/>
    <property type="evidence" value="ECO:0007669"/>
    <property type="project" value="UniProtKB-EC"/>
</dbReference>
<protein>
    <recommendedName>
        <fullName evidence="3">Blue-light-activated histidine kinase</fullName>
        <ecNumber evidence="2">2.7.13.3</ecNumber>
    </recommendedName>
</protein>
<evidence type="ECO:0000256" key="5">
    <source>
        <dbReference type="ARBA" id="ARBA00022630"/>
    </source>
</evidence>
<dbReference type="RefSeq" id="WP_020919936.1">
    <property type="nucleotide sequence ID" value="NZ_CP020911.1"/>
</dbReference>
<evidence type="ECO:0000256" key="3">
    <source>
        <dbReference type="ARBA" id="ARBA00021740"/>
    </source>
</evidence>
<dbReference type="InterPro" id="IPR011102">
    <property type="entry name" value="Sig_transdc_His_kinase_HWE"/>
</dbReference>
<keyword evidence="9" id="KW-0547">Nucleotide-binding</keyword>
<organism evidence="15 16">
    <name type="scientific">Rhizobium etli</name>
    <dbReference type="NCBI Taxonomy" id="29449"/>
    <lineage>
        <taxon>Bacteria</taxon>
        <taxon>Pseudomonadati</taxon>
        <taxon>Pseudomonadota</taxon>
        <taxon>Alphaproteobacteria</taxon>
        <taxon>Hyphomicrobiales</taxon>
        <taxon>Rhizobiaceae</taxon>
        <taxon>Rhizobium/Agrobacterium group</taxon>
        <taxon>Rhizobium</taxon>
    </lineage>
</organism>
<keyword evidence="7" id="KW-0808">Transferase</keyword>
<dbReference type="EC" id="2.7.13.3" evidence="2"/>
<geneLocation type="plasmid" evidence="16">
    <name>pretnxc12e</name>
</geneLocation>
<dbReference type="EMBL" id="CP020911">
    <property type="protein sequence ID" value="ARQ13770.1"/>
    <property type="molecule type" value="Genomic_DNA"/>
</dbReference>
<keyword evidence="15" id="KW-0614">Plasmid</keyword>
<dbReference type="GO" id="GO:0005524">
    <property type="term" value="F:ATP binding"/>
    <property type="evidence" value="ECO:0007669"/>
    <property type="project" value="UniProtKB-KW"/>
</dbReference>
<gene>
    <name evidence="15" type="ORF">NXC12_PE00170</name>
</gene>
<evidence type="ECO:0000256" key="8">
    <source>
        <dbReference type="ARBA" id="ARBA00022737"/>
    </source>
</evidence>
<dbReference type="SMART" id="SM00911">
    <property type="entry name" value="HWE_HK"/>
    <property type="match status" value="1"/>
</dbReference>
<evidence type="ECO:0000256" key="12">
    <source>
        <dbReference type="ARBA" id="ARBA00023026"/>
    </source>
</evidence>
<evidence type="ECO:0000256" key="11">
    <source>
        <dbReference type="ARBA" id="ARBA00022840"/>
    </source>
</evidence>
<evidence type="ECO:0000313" key="15">
    <source>
        <dbReference type="EMBL" id="ARQ13770.1"/>
    </source>
</evidence>
<dbReference type="Gene3D" id="3.30.450.20">
    <property type="entry name" value="PAS domain"/>
    <property type="match status" value="1"/>
</dbReference>
<keyword evidence="6" id="KW-0288">FMN</keyword>
<sequence>MNPFTSSTRARERFLDAILQSAVEYAIISVDLHSRITSWNEGARRILGWDEAEIVGQPLALIFTEEDREAGVPQREMTAALTDGHGDDERWHIRKDGSLFWASGQMMALRSDDGELEGFLKILRDRTEQRESEERQRVLMHELSHRIKNTLAVVQAITNQSFRSAPSMEEAELSIRSRINAYAKAHDILLLKNWLSATLATIVEATATNLGLPPDRVNASGPAVELTPQAALAFSLVLHELATNATKYGALSGDAGTIGIEWSVRQTAGDTRLDFIWQERGGPVSDAPGKEGFGSRLIRSSLSAFGDVSFDFAETGLKLKLDASLQKLQYENSADADV</sequence>
<keyword evidence="5" id="KW-0285">Flavoprotein</keyword>
<dbReference type="AlphaFoldDB" id="A0AAN1BM36"/>
<dbReference type="InterPro" id="IPR000700">
    <property type="entry name" value="PAS-assoc_C"/>
</dbReference>
<feature type="domain" description="PAC" evidence="14">
    <location>
        <begin position="86"/>
        <end position="138"/>
    </location>
</feature>
<dbReference type="CDD" id="cd00130">
    <property type="entry name" value="PAS"/>
    <property type="match status" value="1"/>
</dbReference>
<dbReference type="Pfam" id="PF07536">
    <property type="entry name" value="HWE_HK"/>
    <property type="match status" value="1"/>
</dbReference>
<evidence type="ECO:0000259" key="13">
    <source>
        <dbReference type="PROSITE" id="PS50112"/>
    </source>
</evidence>
<keyword evidence="10 15" id="KW-0418">Kinase</keyword>
<dbReference type="PANTHER" id="PTHR41523:SF8">
    <property type="entry name" value="ETHYLENE RESPONSE SENSOR PROTEIN"/>
    <property type="match status" value="1"/>
</dbReference>
<proteinExistence type="predicted"/>
<dbReference type="NCBIfam" id="TIGR00229">
    <property type="entry name" value="sensory_box"/>
    <property type="match status" value="1"/>
</dbReference>
<accession>A0AAN1BM36</accession>
<evidence type="ECO:0000256" key="10">
    <source>
        <dbReference type="ARBA" id="ARBA00022777"/>
    </source>
</evidence>
<reference evidence="15 16" key="1">
    <citation type="submission" date="2017-04" db="EMBL/GenBank/DDBJ databases">
        <title>Complete genome sequences of Rhizobium genomic linages associated to common bean (phaseolus vulgaris).</title>
        <authorList>
            <person name="Santamaria R.I."/>
            <person name="Bustos P."/>
            <person name="Perez-Carrascal O."/>
            <person name="Martinez-Flores I."/>
            <person name="Juarez S."/>
            <person name="Lozano L."/>
            <person name="Miranda F."/>
            <person name="Vinuesa P."/>
            <person name="Martinez-Romero E."/>
            <person name="Cevallos M.A."/>
            <person name="Romero D."/>
            <person name="Davila G."/>
            <person name="Gonzalez V."/>
        </authorList>
    </citation>
    <scope>NUCLEOTIDE SEQUENCE [LARGE SCALE GENOMIC DNA]</scope>
    <source>
        <strain evidence="15 16">NXC12</strain>
        <plasmid evidence="16">pretnxc12e</plasmid>
    </source>
</reference>
<keyword evidence="12" id="KW-0843">Virulence</keyword>
<evidence type="ECO:0000256" key="2">
    <source>
        <dbReference type="ARBA" id="ARBA00012438"/>
    </source>
</evidence>
<keyword evidence="4" id="KW-0597">Phosphoprotein</keyword>
<dbReference type="PROSITE" id="PS50113">
    <property type="entry name" value="PAC"/>
    <property type="match status" value="1"/>
</dbReference>
<evidence type="ECO:0000256" key="9">
    <source>
        <dbReference type="ARBA" id="ARBA00022741"/>
    </source>
</evidence>
<evidence type="ECO:0000313" key="16">
    <source>
        <dbReference type="Proteomes" id="UP000194159"/>
    </source>
</evidence>
<dbReference type="InterPro" id="IPR000014">
    <property type="entry name" value="PAS"/>
</dbReference>
<evidence type="ECO:0000256" key="1">
    <source>
        <dbReference type="ARBA" id="ARBA00000085"/>
    </source>
</evidence>
<dbReference type="Gene3D" id="3.30.565.10">
    <property type="entry name" value="Histidine kinase-like ATPase, C-terminal domain"/>
    <property type="match status" value="1"/>
</dbReference>
<comment type="catalytic activity">
    <reaction evidence="1">
        <text>ATP + protein L-histidine = ADP + protein N-phospho-L-histidine.</text>
        <dbReference type="EC" id="2.7.13.3"/>
    </reaction>
</comment>
<dbReference type="SUPFAM" id="SSF55785">
    <property type="entry name" value="PYP-like sensor domain (PAS domain)"/>
    <property type="match status" value="1"/>
</dbReference>
<evidence type="ECO:0000256" key="6">
    <source>
        <dbReference type="ARBA" id="ARBA00022643"/>
    </source>
</evidence>
<keyword evidence="11" id="KW-0067">ATP-binding</keyword>
<dbReference type="InterPro" id="IPR035965">
    <property type="entry name" value="PAS-like_dom_sf"/>
</dbReference>
<dbReference type="Pfam" id="PF13426">
    <property type="entry name" value="PAS_9"/>
    <property type="match status" value="1"/>
</dbReference>
<dbReference type="InterPro" id="IPR036890">
    <property type="entry name" value="HATPase_C_sf"/>
</dbReference>
<keyword evidence="8" id="KW-0677">Repeat</keyword>
<feature type="domain" description="PAS" evidence="13">
    <location>
        <begin position="11"/>
        <end position="84"/>
    </location>
</feature>
<dbReference type="SMART" id="SM00091">
    <property type="entry name" value="PAS"/>
    <property type="match status" value="1"/>
</dbReference>
<dbReference type="Proteomes" id="UP000194159">
    <property type="component" value="Plasmid pRetNXC12e"/>
</dbReference>
<evidence type="ECO:0000259" key="14">
    <source>
        <dbReference type="PROSITE" id="PS50113"/>
    </source>
</evidence>
<dbReference type="PROSITE" id="PS50112">
    <property type="entry name" value="PAS"/>
    <property type="match status" value="1"/>
</dbReference>
<evidence type="ECO:0000256" key="4">
    <source>
        <dbReference type="ARBA" id="ARBA00022553"/>
    </source>
</evidence>